<protein>
    <submittedName>
        <fullName evidence="2">Uncharacterized protein</fullName>
    </submittedName>
</protein>
<name>A0A2M8RFL8_9BRAD</name>
<dbReference type="EMBL" id="PGVG01000002">
    <property type="protein sequence ID" value="PJG56623.1"/>
    <property type="molecule type" value="Genomic_DNA"/>
</dbReference>
<comment type="caution">
    <text evidence="2">The sequence shown here is derived from an EMBL/GenBank/DDBJ whole genome shotgun (WGS) entry which is preliminary data.</text>
</comment>
<accession>A0A2M8RFL8</accession>
<keyword evidence="3" id="KW-1185">Reference proteome</keyword>
<evidence type="ECO:0000313" key="2">
    <source>
        <dbReference type="EMBL" id="PJG56623.1"/>
    </source>
</evidence>
<proteinExistence type="predicted"/>
<dbReference type="Proteomes" id="UP000231194">
    <property type="component" value="Unassembled WGS sequence"/>
</dbReference>
<organism evidence="2 3">
    <name type="scientific">Bradyrhizobium forestalis</name>
    <dbReference type="NCBI Taxonomy" id="1419263"/>
    <lineage>
        <taxon>Bacteria</taxon>
        <taxon>Pseudomonadati</taxon>
        <taxon>Pseudomonadota</taxon>
        <taxon>Alphaproteobacteria</taxon>
        <taxon>Hyphomicrobiales</taxon>
        <taxon>Nitrobacteraceae</taxon>
        <taxon>Bradyrhizobium</taxon>
    </lineage>
</organism>
<dbReference type="AlphaFoldDB" id="A0A2M8RFL8"/>
<dbReference type="RefSeq" id="WP_100230604.1">
    <property type="nucleotide sequence ID" value="NZ_PGVG01000002.1"/>
</dbReference>
<keyword evidence="1" id="KW-0732">Signal</keyword>
<gene>
    <name evidence="2" type="ORF">CVM73_03480</name>
</gene>
<evidence type="ECO:0000256" key="1">
    <source>
        <dbReference type="SAM" id="SignalP"/>
    </source>
</evidence>
<reference evidence="2 3" key="1">
    <citation type="submission" date="2017-11" db="EMBL/GenBank/DDBJ databases">
        <title>Bradyrhizobium forestalis sp. nov., an efficient nitrogen-fixing bacterium isolated from nodules of forest legume species in the Amazon.</title>
        <authorList>
            <person name="Costa E.M."/>
            <person name="Guimaraes A."/>
            <person name="Carvalho T.S."/>
            <person name="Rodrigues T.L."/>
            <person name="Ribeiro P.R.A."/>
            <person name="Lebbe L."/>
            <person name="Willems A."/>
            <person name="Moreira F.M.S."/>
        </authorList>
    </citation>
    <scope>NUCLEOTIDE SEQUENCE [LARGE SCALE GENOMIC DNA]</scope>
    <source>
        <strain evidence="2 3">INPA54B</strain>
    </source>
</reference>
<feature type="chain" id="PRO_5014876658" evidence="1">
    <location>
        <begin position="23"/>
        <end position="417"/>
    </location>
</feature>
<evidence type="ECO:0000313" key="3">
    <source>
        <dbReference type="Proteomes" id="UP000231194"/>
    </source>
</evidence>
<sequence length="417" mass="40665">MKLFARFALTLALAAGISSASAQQFNTIRDQSVIGRIGSGSGSGPSQAITFDQLAGQLALKGSVSAPLARVASATVASAGSCAANGDYTATTTSGAGTQATISVHATGGQVTSVNSVVSPGAWYQNPPSPNAVTIAGCNGVTLNLTFTGATSGNAIVIGATQGTLADAGAPPALTTTSISAAAPLAGGGTLASSRTIGLAAGTLDTVLGYWNSTTASASAIPNCSGALTYSTTTHAIGCNAGAGTGNVVVSGTPSANQLAQWTSSTQIQGVGFGTLQLTSTHQSATPVNPGGTASTTGVMIGIGATCKVTPATTGRVRFTIIGNVTNNNASKLTTIQGRYGTGSAPSGGAALTGTLFDNGRSYTTTVAGSPLSAFIVEGIISGLSTGVQVWYDASVATNDSGTTSSISSIQCLAQEF</sequence>
<feature type="signal peptide" evidence="1">
    <location>
        <begin position="1"/>
        <end position="22"/>
    </location>
</feature>